<accession>A0A9W6Z7M8</accession>
<gene>
    <name evidence="2" type="ORF">TrRE_jg515</name>
</gene>
<proteinExistence type="predicted"/>
<dbReference type="Gene3D" id="3.40.50.300">
    <property type="entry name" value="P-loop containing nucleotide triphosphate hydrolases"/>
    <property type="match status" value="1"/>
</dbReference>
<dbReference type="InterPro" id="IPR027417">
    <property type="entry name" value="P-loop_NTPase"/>
</dbReference>
<name>A0A9W6Z7M8_9STRA</name>
<comment type="caution">
    <text evidence="2">The sequence shown here is derived from an EMBL/GenBank/DDBJ whole genome shotgun (WGS) entry which is preliminary data.</text>
</comment>
<dbReference type="OrthoDB" id="10369124at2759"/>
<dbReference type="EMBL" id="BRXZ01001760">
    <property type="protein sequence ID" value="GMH46267.1"/>
    <property type="molecule type" value="Genomic_DNA"/>
</dbReference>
<dbReference type="Proteomes" id="UP001165082">
    <property type="component" value="Unassembled WGS sequence"/>
</dbReference>
<keyword evidence="3" id="KW-1185">Reference proteome</keyword>
<evidence type="ECO:0000313" key="2">
    <source>
        <dbReference type="EMBL" id="GMH46267.1"/>
    </source>
</evidence>
<protein>
    <submittedName>
        <fullName evidence="2">Uncharacterized protein</fullName>
    </submittedName>
</protein>
<dbReference type="AlphaFoldDB" id="A0A9W6Z7M8"/>
<evidence type="ECO:0000313" key="3">
    <source>
        <dbReference type="Proteomes" id="UP001165082"/>
    </source>
</evidence>
<organism evidence="2 3">
    <name type="scientific">Triparma retinervis</name>
    <dbReference type="NCBI Taxonomy" id="2557542"/>
    <lineage>
        <taxon>Eukaryota</taxon>
        <taxon>Sar</taxon>
        <taxon>Stramenopiles</taxon>
        <taxon>Ochrophyta</taxon>
        <taxon>Bolidophyceae</taxon>
        <taxon>Parmales</taxon>
        <taxon>Triparmaceae</taxon>
        <taxon>Triparma</taxon>
    </lineage>
</organism>
<feature type="region of interest" description="Disordered" evidence="1">
    <location>
        <begin position="71"/>
        <end position="96"/>
    </location>
</feature>
<sequence>LGFTTHLNSLSLSSSSTSTLTLCGADAHLNSLPSPHALTDVAGAISGELDSKWLGSGGTFGLATDEDEASVRVLREEESASSDPTSSGGDFSPTSKLHESLARQSDILFNLNALDSGFSREVHGKLTVEARWGGRGFLTSQDSNVMINWKDGDGGVKGVRVKKTAVGE</sequence>
<feature type="compositionally biased region" description="Polar residues" evidence="1">
    <location>
        <begin position="81"/>
        <end position="95"/>
    </location>
</feature>
<reference evidence="2" key="1">
    <citation type="submission" date="2022-07" db="EMBL/GenBank/DDBJ databases">
        <title>Genome analysis of Parmales, a sister group of diatoms, reveals the evolutionary specialization of diatoms from phago-mixotrophs to photoautotrophs.</title>
        <authorList>
            <person name="Ban H."/>
            <person name="Sato S."/>
            <person name="Yoshikawa S."/>
            <person name="Kazumasa Y."/>
            <person name="Nakamura Y."/>
            <person name="Ichinomiya M."/>
            <person name="Saitoh K."/>
            <person name="Sato N."/>
            <person name="Blanc-Mathieu R."/>
            <person name="Endo H."/>
            <person name="Kuwata A."/>
            <person name="Ogata H."/>
        </authorList>
    </citation>
    <scope>NUCLEOTIDE SEQUENCE</scope>
</reference>
<feature type="non-terminal residue" evidence="2">
    <location>
        <position position="168"/>
    </location>
</feature>
<evidence type="ECO:0000256" key="1">
    <source>
        <dbReference type="SAM" id="MobiDB-lite"/>
    </source>
</evidence>